<organism evidence="1 2">
    <name type="scientific">Vigna mungo</name>
    <name type="common">Black gram</name>
    <name type="synonym">Phaseolus mungo</name>
    <dbReference type="NCBI Taxonomy" id="3915"/>
    <lineage>
        <taxon>Eukaryota</taxon>
        <taxon>Viridiplantae</taxon>
        <taxon>Streptophyta</taxon>
        <taxon>Embryophyta</taxon>
        <taxon>Tracheophyta</taxon>
        <taxon>Spermatophyta</taxon>
        <taxon>Magnoliopsida</taxon>
        <taxon>eudicotyledons</taxon>
        <taxon>Gunneridae</taxon>
        <taxon>Pentapetalae</taxon>
        <taxon>rosids</taxon>
        <taxon>fabids</taxon>
        <taxon>Fabales</taxon>
        <taxon>Fabaceae</taxon>
        <taxon>Papilionoideae</taxon>
        <taxon>50 kb inversion clade</taxon>
        <taxon>NPAAA clade</taxon>
        <taxon>indigoferoid/millettioid clade</taxon>
        <taxon>Phaseoleae</taxon>
        <taxon>Vigna</taxon>
    </lineage>
</organism>
<reference evidence="1 2" key="1">
    <citation type="journal article" date="2023" name="Life. Sci Alliance">
        <title>Evolutionary insights into 3D genome organization and epigenetic landscape of Vigna mungo.</title>
        <authorList>
            <person name="Junaid A."/>
            <person name="Singh B."/>
            <person name="Bhatia S."/>
        </authorList>
    </citation>
    <scope>NUCLEOTIDE SEQUENCE [LARGE SCALE GENOMIC DNA]</scope>
    <source>
        <strain evidence="1">Urdbean</strain>
    </source>
</reference>
<dbReference type="EMBL" id="CP144700">
    <property type="protein sequence ID" value="WVZ25991.1"/>
    <property type="molecule type" value="Genomic_DNA"/>
</dbReference>
<evidence type="ECO:0000313" key="1">
    <source>
        <dbReference type="EMBL" id="WVZ25991.1"/>
    </source>
</evidence>
<gene>
    <name evidence="1" type="ORF">V8G54_004535</name>
</gene>
<proteinExistence type="predicted"/>
<name>A0AAQ3PBX6_VIGMU</name>
<dbReference type="AlphaFoldDB" id="A0AAQ3PBX6"/>
<evidence type="ECO:0000313" key="2">
    <source>
        <dbReference type="Proteomes" id="UP001374535"/>
    </source>
</evidence>
<keyword evidence="2" id="KW-1185">Reference proteome</keyword>
<dbReference type="Proteomes" id="UP001374535">
    <property type="component" value="Chromosome 1"/>
</dbReference>
<accession>A0AAQ3PBX6</accession>
<sequence>MSPRLNHSFKLLKKSIRRRIVIQMGPQFLVLSFFSPNHMNCIKIPVQPSTNLRYNIHQPLRFPQSMPWPLNIFSSLTFTNPVPIILRLRRIKLPPYNRTLVLLKLHRSHLVSDNLPNRNPPLLQMGFIPLFPIPQELTFLNNRSCLLQMLEIEIVPEILPFLILVTGIIT</sequence>
<protein>
    <submittedName>
        <fullName evidence="1">Uncharacterized protein</fullName>
    </submittedName>
</protein>